<dbReference type="AlphaFoldDB" id="A0AAD4N588"/>
<dbReference type="EMBL" id="JAKKPZ010000009">
    <property type="protein sequence ID" value="KAI1717213.1"/>
    <property type="molecule type" value="Genomic_DNA"/>
</dbReference>
<organism evidence="2 3">
    <name type="scientific">Ditylenchus destructor</name>
    <dbReference type="NCBI Taxonomy" id="166010"/>
    <lineage>
        <taxon>Eukaryota</taxon>
        <taxon>Metazoa</taxon>
        <taxon>Ecdysozoa</taxon>
        <taxon>Nematoda</taxon>
        <taxon>Chromadorea</taxon>
        <taxon>Rhabditida</taxon>
        <taxon>Tylenchina</taxon>
        <taxon>Tylenchomorpha</taxon>
        <taxon>Sphaerularioidea</taxon>
        <taxon>Anguinidae</taxon>
        <taxon>Anguininae</taxon>
        <taxon>Ditylenchus</taxon>
    </lineage>
</organism>
<sequence>MNLISLSVIFTYFVHRNDLVKSLISKPNRTETVSDFDVSTELYHSDEFCDPSNTLICNEHYSPRLCICYTNHMLNPKGAINKTHPPLCKSIIPVRHIRNFVLTFAIRFPVPEYFVNNPDLAFTTAMEIYSPPITKDRKRFIFQIGIVLSRNKSQNTTYSGIPFRITEDDLQIVFPSSFTHNSLFVNMKVLNIASVEETKSLLDSYGPGYYEKYRFRNIDLPSLRELNDPLTVSCSRQSMLVSVDFEGRFFGKLVTQPNASCYMEGRGRFHLDFRLSLEEAHRQRCGILTIEDEFAVLVNVEENSSQTSLSNPDENTYFIRCPVRKPNPSRVITSEDTWEKAKSSEEQSTVEFSSDVGTTPMPDAGGIHEITAVHSNQHSKNMRLIVSTSQSEY</sequence>
<comment type="caution">
    <text evidence="2">The sequence shown here is derived from an EMBL/GenBank/DDBJ whole genome shotgun (WGS) entry which is preliminary data.</text>
</comment>
<keyword evidence="3" id="KW-1185">Reference proteome</keyword>
<accession>A0AAD4N588</accession>
<evidence type="ECO:0000313" key="2">
    <source>
        <dbReference type="EMBL" id="KAI1717213.1"/>
    </source>
</evidence>
<evidence type="ECO:0000256" key="1">
    <source>
        <dbReference type="SAM" id="MobiDB-lite"/>
    </source>
</evidence>
<name>A0AAD4N588_9BILA</name>
<protein>
    <submittedName>
        <fullName evidence="2">Uncharacterized protein</fullName>
    </submittedName>
</protein>
<feature type="region of interest" description="Disordered" evidence="1">
    <location>
        <begin position="337"/>
        <end position="360"/>
    </location>
</feature>
<reference evidence="2" key="1">
    <citation type="submission" date="2022-01" db="EMBL/GenBank/DDBJ databases">
        <title>Genome Sequence Resource for Two Populations of Ditylenchus destructor, the Migratory Endoparasitic Phytonematode.</title>
        <authorList>
            <person name="Zhang H."/>
            <person name="Lin R."/>
            <person name="Xie B."/>
        </authorList>
    </citation>
    <scope>NUCLEOTIDE SEQUENCE</scope>
    <source>
        <strain evidence="2">BazhouSP</strain>
    </source>
</reference>
<evidence type="ECO:0000313" key="3">
    <source>
        <dbReference type="Proteomes" id="UP001201812"/>
    </source>
</evidence>
<dbReference type="Proteomes" id="UP001201812">
    <property type="component" value="Unassembled WGS sequence"/>
</dbReference>
<proteinExistence type="predicted"/>
<feature type="compositionally biased region" description="Polar residues" evidence="1">
    <location>
        <begin position="346"/>
        <end position="357"/>
    </location>
</feature>
<gene>
    <name evidence="2" type="ORF">DdX_06948</name>
</gene>